<evidence type="ECO:0000256" key="2">
    <source>
        <dbReference type="ARBA" id="ARBA00022679"/>
    </source>
</evidence>
<dbReference type="Gene3D" id="3.10.400.10">
    <property type="entry name" value="Sulfate adenylyltransferase"/>
    <property type="match status" value="1"/>
</dbReference>
<dbReference type="SUPFAM" id="SSF88697">
    <property type="entry name" value="PUA domain-like"/>
    <property type="match status" value="1"/>
</dbReference>
<dbReference type="EMBL" id="GGEC01004037">
    <property type="protein sequence ID" value="MBW84520.1"/>
    <property type="molecule type" value="Transcribed_RNA"/>
</dbReference>
<dbReference type="GO" id="GO:0000103">
    <property type="term" value="P:sulfate assimilation"/>
    <property type="evidence" value="ECO:0007669"/>
    <property type="project" value="TreeGrafter"/>
</dbReference>
<comment type="pathway">
    <text evidence="1">Sulfur metabolism.</text>
</comment>
<evidence type="ECO:0000313" key="6">
    <source>
        <dbReference type="EMBL" id="MBW84520.1"/>
    </source>
</evidence>
<keyword evidence="4" id="KW-0067">ATP-binding</keyword>
<evidence type="ECO:0000256" key="4">
    <source>
        <dbReference type="ARBA" id="ARBA00022840"/>
    </source>
</evidence>
<feature type="domain" description="ATP-sulfurylase PUA-like" evidence="5">
    <location>
        <begin position="1"/>
        <end position="61"/>
    </location>
</feature>
<dbReference type="GO" id="GO:0005524">
    <property type="term" value="F:ATP binding"/>
    <property type="evidence" value="ECO:0007669"/>
    <property type="project" value="UniProtKB-KW"/>
</dbReference>
<dbReference type="InterPro" id="IPR025980">
    <property type="entry name" value="ATP-Sase_PUA-like_dom"/>
</dbReference>
<keyword evidence="3" id="KW-0547">Nucleotide-binding</keyword>
<protein>
    <recommendedName>
        <fullName evidence="5">ATP-sulfurylase PUA-like domain-containing protein</fullName>
    </recommendedName>
</protein>
<dbReference type="InterPro" id="IPR015947">
    <property type="entry name" value="PUA-like_sf"/>
</dbReference>
<keyword evidence="2" id="KW-0808">Transferase</keyword>
<name>A0A2P2ITJ7_RHIMU</name>
<organism evidence="6">
    <name type="scientific">Rhizophora mucronata</name>
    <name type="common">Asiatic mangrove</name>
    <dbReference type="NCBI Taxonomy" id="61149"/>
    <lineage>
        <taxon>Eukaryota</taxon>
        <taxon>Viridiplantae</taxon>
        <taxon>Streptophyta</taxon>
        <taxon>Embryophyta</taxon>
        <taxon>Tracheophyta</taxon>
        <taxon>Spermatophyta</taxon>
        <taxon>Magnoliopsida</taxon>
        <taxon>eudicotyledons</taxon>
        <taxon>Gunneridae</taxon>
        <taxon>Pentapetalae</taxon>
        <taxon>rosids</taxon>
        <taxon>fabids</taxon>
        <taxon>Malpighiales</taxon>
        <taxon>Rhizophoraceae</taxon>
        <taxon>Rhizophora</taxon>
    </lineage>
</organism>
<reference evidence="6" key="1">
    <citation type="submission" date="2018-02" db="EMBL/GenBank/DDBJ databases">
        <title>Rhizophora mucronata_Transcriptome.</title>
        <authorList>
            <person name="Meera S.P."/>
            <person name="Sreeshan A."/>
            <person name="Augustine A."/>
        </authorList>
    </citation>
    <scope>NUCLEOTIDE SEQUENCE</scope>
    <source>
        <tissue evidence="6">Leaf</tissue>
    </source>
</reference>
<dbReference type="PANTHER" id="PTHR11055:SF41">
    <property type="entry name" value="SULFATE ADENYLYLTRANSFERASE"/>
    <property type="match status" value="1"/>
</dbReference>
<evidence type="ECO:0000256" key="1">
    <source>
        <dbReference type="ARBA" id="ARBA00004678"/>
    </source>
</evidence>
<sequence>MREPEFLQTLHFNALRLDDGSVVNMSVPIVLAIDDLQKQRIGESKRVALVDSDDNTVAILNE</sequence>
<dbReference type="Pfam" id="PF14306">
    <property type="entry name" value="PUA_2"/>
    <property type="match status" value="1"/>
</dbReference>
<dbReference type="PANTHER" id="PTHR11055">
    <property type="entry name" value="BIFUNCTIONAL 3'-PHOSPHOADENOSINE 5'-PHOSPHOSULFATE SYNTHASE"/>
    <property type="match status" value="1"/>
</dbReference>
<proteinExistence type="predicted"/>
<dbReference type="AlphaFoldDB" id="A0A2P2ITJ7"/>
<dbReference type="GO" id="GO:0004020">
    <property type="term" value="F:adenylylsulfate kinase activity"/>
    <property type="evidence" value="ECO:0007669"/>
    <property type="project" value="TreeGrafter"/>
</dbReference>
<accession>A0A2P2ITJ7</accession>
<evidence type="ECO:0000259" key="5">
    <source>
        <dbReference type="Pfam" id="PF14306"/>
    </source>
</evidence>
<evidence type="ECO:0000256" key="3">
    <source>
        <dbReference type="ARBA" id="ARBA00022741"/>
    </source>
</evidence>